<comment type="subcellular location">
    <subcellularLocation>
        <location evidence="1">Cell membrane</location>
        <topology evidence="1">Multi-pass membrane protein</topology>
    </subcellularLocation>
</comment>
<dbReference type="SUPFAM" id="SSF50182">
    <property type="entry name" value="Sm-like ribonucleoproteins"/>
    <property type="match status" value="1"/>
</dbReference>
<evidence type="ECO:0000259" key="9">
    <source>
        <dbReference type="Pfam" id="PF00924"/>
    </source>
</evidence>
<feature type="transmembrane region" description="Helical" evidence="8">
    <location>
        <begin position="519"/>
        <end position="537"/>
    </location>
</feature>
<evidence type="ECO:0000256" key="4">
    <source>
        <dbReference type="ARBA" id="ARBA00022692"/>
    </source>
</evidence>
<accession>A0A149TWS9</accession>
<dbReference type="InterPro" id="IPR010920">
    <property type="entry name" value="LSM_dom_sf"/>
</dbReference>
<feature type="region of interest" description="Disordered" evidence="7">
    <location>
        <begin position="232"/>
        <end position="266"/>
    </location>
</feature>
<dbReference type="InterPro" id="IPR045276">
    <property type="entry name" value="YbiO_bact"/>
</dbReference>
<evidence type="ECO:0000313" key="13">
    <source>
        <dbReference type="Proteomes" id="UP000075411"/>
    </source>
</evidence>
<feature type="transmembrane region" description="Helical" evidence="8">
    <location>
        <begin position="603"/>
        <end position="622"/>
    </location>
</feature>
<dbReference type="AlphaFoldDB" id="A0A149TWS9"/>
<evidence type="ECO:0000256" key="8">
    <source>
        <dbReference type="SAM" id="Phobius"/>
    </source>
</evidence>
<feature type="transmembrane region" description="Helical" evidence="8">
    <location>
        <begin position="430"/>
        <end position="454"/>
    </location>
</feature>
<dbReference type="InterPro" id="IPR049142">
    <property type="entry name" value="MS_channel_1st"/>
</dbReference>
<feature type="transmembrane region" description="Helical" evidence="8">
    <location>
        <begin position="361"/>
        <end position="379"/>
    </location>
</feature>
<evidence type="ECO:0000259" key="10">
    <source>
        <dbReference type="Pfam" id="PF21088"/>
    </source>
</evidence>
<organism evidence="12 13">
    <name type="scientific">Acetobacter tropicalis</name>
    <dbReference type="NCBI Taxonomy" id="104102"/>
    <lineage>
        <taxon>Bacteria</taxon>
        <taxon>Pseudomonadati</taxon>
        <taxon>Pseudomonadota</taxon>
        <taxon>Alphaproteobacteria</taxon>
        <taxon>Acetobacterales</taxon>
        <taxon>Acetobacteraceae</taxon>
        <taxon>Acetobacter</taxon>
    </lineage>
</organism>
<evidence type="ECO:0000256" key="1">
    <source>
        <dbReference type="ARBA" id="ARBA00004651"/>
    </source>
</evidence>
<dbReference type="InterPro" id="IPR011014">
    <property type="entry name" value="MscS_channel_TM-2"/>
</dbReference>
<evidence type="ECO:0000256" key="7">
    <source>
        <dbReference type="SAM" id="MobiDB-lite"/>
    </source>
</evidence>
<dbReference type="EMBL" id="LHZT01000120">
    <property type="protein sequence ID" value="KXV57557.1"/>
    <property type="molecule type" value="Genomic_DNA"/>
</dbReference>
<feature type="domain" description="Mechanosensitive ion channel MscS" evidence="9">
    <location>
        <begin position="654"/>
        <end position="714"/>
    </location>
</feature>
<evidence type="ECO:0000256" key="2">
    <source>
        <dbReference type="ARBA" id="ARBA00008017"/>
    </source>
</evidence>
<keyword evidence="6 8" id="KW-0472">Membrane</keyword>
<dbReference type="InterPro" id="IPR006685">
    <property type="entry name" value="MscS_channel_2nd"/>
</dbReference>
<feature type="domain" description="Mechanosensitive ion channel transmembrane helices 2/3" evidence="10">
    <location>
        <begin position="610"/>
        <end position="651"/>
    </location>
</feature>
<gene>
    <name evidence="12" type="ORF">AD947_08500</name>
</gene>
<feature type="transmembrane region" description="Helical" evidence="8">
    <location>
        <begin position="283"/>
        <end position="304"/>
    </location>
</feature>
<dbReference type="Gene3D" id="1.10.287.1260">
    <property type="match status" value="1"/>
</dbReference>
<evidence type="ECO:0000256" key="6">
    <source>
        <dbReference type="ARBA" id="ARBA00023136"/>
    </source>
</evidence>
<feature type="region of interest" description="Disordered" evidence="7">
    <location>
        <begin position="834"/>
        <end position="884"/>
    </location>
</feature>
<feature type="transmembrane region" description="Helical" evidence="8">
    <location>
        <begin position="391"/>
        <end position="409"/>
    </location>
</feature>
<dbReference type="Gene3D" id="2.30.30.60">
    <property type="match status" value="1"/>
</dbReference>
<dbReference type="PANTHER" id="PTHR30460">
    <property type="entry name" value="MODERATE CONDUCTANCE MECHANOSENSITIVE CHANNEL YBIO"/>
    <property type="match status" value="1"/>
</dbReference>
<dbReference type="PANTHER" id="PTHR30460:SF0">
    <property type="entry name" value="MODERATE CONDUCTANCE MECHANOSENSITIVE CHANNEL YBIO"/>
    <property type="match status" value="1"/>
</dbReference>
<proteinExistence type="inferred from homology"/>
<dbReference type="Proteomes" id="UP000075411">
    <property type="component" value="Unassembled WGS sequence"/>
</dbReference>
<dbReference type="Pfam" id="PF21088">
    <property type="entry name" value="MS_channel_1st"/>
    <property type="match status" value="1"/>
</dbReference>
<sequence>MLPELPPTLERTYRAFTAHSLIALNTRRRHAMAATSLERGSTRTQSAFSSSLSLWSRSFFALCCLCLLLAGMVPGFASLAHAADTAPASASSATGSLSKDDAQQLLNVLNDPKKREDFTHTLSLMAKGLPAAPAAAKAAAAAPTVVDSDVNSELDNLTSSMQGYVQNFAGLFKDLGFVGSWFRSQISNPETRKTLLDAFSRAAIILLAALALERGTSLMLKKPLTAVTSHAEARERKQEASAAVETVQAATSTPDGDNTQTRADDQRRRNEVMRYLVRVPYNFLHFLLKLLPVVVVLAIGYLGAEFLTTTSQARTVTITLTNAYVVARGLYLLLETGLAPRSPAIRLIPAQDNTARMLTRWWNVLVAAPSLVICLSTLGSEFNLAPRGTEAMLRAVVLVQHLIIAAFIWRVRHIVANSLQPSPELRKNAFWAFVGAMARFWWIPVLFLDIALWFVWAAHLKGGYQWILRGTLLTLVCLVLARLIAVLAYGLQDRLFRISDAVEAEYPGLQKRADYYYPFVRRMLTVFIVFVAAISIAQSWNIPSFHFFFENPLGSRLVSAAVILTLGLVIASVAWEVINGLLNKQIDRYTTSSQSARATRLRTILPIIRTVLLVFIVVIVTVTTLSQIGINVTPLLTGAGILGVGLSFGSQSLWKDVITGFFMLAEDAIQVGDWVTTSGVAGTVEQLSIRTLRVRSFDGDLHIIPFSSVTSIANTGKGFNQIIVRQTLDLTEDSQKVAYIMSTVIKEMRSEEAFRHIIFSDYNDLGVDSSDGNGAVLIGTIRTAPMMKWKVQREFYRRLANRMAKAGVKFYTPTSYYTTPPGNAMHLAMDAMPEWVPPQPQGTGSTAAHSAPAASLADAQPTQAVSPSDEKPQGKPSPQGPAHA</sequence>
<comment type="caution">
    <text evidence="12">The sequence shown here is derived from an EMBL/GenBank/DDBJ whole genome shotgun (WGS) entry which is preliminary data.</text>
</comment>
<name>A0A149TWS9_9PROT</name>
<dbReference type="InterPro" id="IPR023408">
    <property type="entry name" value="MscS_beta-dom_sf"/>
</dbReference>
<dbReference type="GO" id="GO:0005886">
    <property type="term" value="C:plasma membrane"/>
    <property type="evidence" value="ECO:0007669"/>
    <property type="project" value="UniProtKB-SubCell"/>
</dbReference>
<protein>
    <submittedName>
        <fullName evidence="12">Mechanosensitive ion channel protein MscS</fullName>
    </submittedName>
</protein>
<dbReference type="Gene3D" id="3.30.70.100">
    <property type="match status" value="1"/>
</dbReference>
<dbReference type="GO" id="GO:0008381">
    <property type="term" value="F:mechanosensitive monoatomic ion channel activity"/>
    <property type="evidence" value="ECO:0007669"/>
    <property type="project" value="InterPro"/>
</dbReference>
<comment type="similarity">
    <text evidence="2">Belongs to the MscS (TC 1.A.23) family.</text>
</comment>
<evidence type="ECO:0000256" key="5">
    <source>
        <dbReference type="ARBA" id="ARBA00022989"/>
    </source>
</evidence>
<keyword evidence="5 8" id="KW-1133">Transmembrane helix</keyword>
<dbReference type="Pfam" id="PF00924">
    <property type="entry name" value="MS_channel_2nd"/>
    <property type="match status" value="1"/>
</dbReference>
<feature type="compositionally biased region" description="Polar residues" evidence="7">
    <location>
        <begin position="248"/>
        <end position="261"/>
    </location>
</feature>
<reference evidence="12 13" key="1">
    <citation type="submission" date="2015-06" db="EMBL/GenBank/DDBJ databases">
        <title>Improved classification and identification of acetic acid bacteria using matrix-assisted laser desorption/ionization time-of-flight mass spectrometry; Gluconobacter nephelii and Gluconobacter uchimurae are later heterotypic synonyms of Gluconobacter japonicus and Gluconobacter oxydans, respectively.</title>
        <authorList>
            <person name="Li L."/>
            <person name="Cleenwerck I."/>
            <person name="De Vuyst L."/>
            <person name="Vandamme P."/>
        </authorList>
    </citation>
    <scope>NUCLEOTIDE SEQUENCE [LARGE SCALE GENOMIC DNA]</scope>
    <source>
        <strain evidence="12 13">LMG 1663</strain>
    </source>
</reference>
<dbReference type="Pfam" id="PF25392">
    <property type="entry name" value="MS_channel_TM1"/>
    <property type="match status" value="1"/>
</dbReference>
<dbReference type="SUPFAM" id="SSF82861">
    <property type="entry name" value="Mechanosensitive channel protein MscS (YggB), transmembrane region"/>
    <property type="match status" value="1"/>
</dbReference>
<evidence type="ECO:0000259" key="11">
    <source>
        <dbReference type="Pfam" id="PF25392"/>
    </source>
</evidence>
<keyword evidence="4 8" id="KW-0812">Transmembrane</keyword>
<dbReference type="PATRIC" id="fig|104102.12.peg.429"/>
<evidence type="ECO:0000313" key="12">
    <source>
        <dbReference type="EMBL" id="KXV57557.1"/>
    </source>
</evidence>
<feature type="transmembrane region" description="Helical" evidence="8">
    <location>
        <begin position="466"/>
        <end position="489"/>
    </location>
</feature>
<dbReference type="RefSeq" id="WP_408735906.1">
    <property type="nucleotide sequence ID" value="NZ_LHZT01000120.1"/>
</dbReference>
<feature type="transmembrane region" description="Helical" evidence="8">
    <location>
        <begin position="316"/>
        <end position="334"/>
    </location>
</feature>
<keyword evidence="3" id="KW-1003">Cell membrane</keyword>
<feature type="compositionally biased region" description="Low complexity" evidence="7">
    <location>
        <begin position="845"/>
        <end position="859"/>
    </location>
</feature>
<feature type="transmembrane region" description="Helical" evidence="8">
    <location>
        <begin position="557"/>
        <end position="582"/>
    </location>
</feature>
<feature type="domain" description="Moderate conductance mechanosensitive channel YbiO-like transmembrane helix 1" evidence="11">
    <location>
        <begin position="471"/>
        <end position="547"/>
    </location>
</feature>
<dbReference type="InterPro" id="IPR057485">
    <property type="entry name" value="YbiO-like_TM1"/>
</dbReference>
<evidence type="ECO:0000256" key="3">
    <source>
        <dbReference type="ARBA" id="ARBA00022475"/>
    </source>
</evidence>